<keyword evidence="3" id="KW-1185">Reference proteome</keyword>
<dbReference type="AlphaFoldDB" id="A0A9E7HYX1"/>
<feature type="non-terminal residue" evidence="2">
    <location>
        <position position="1"/>
    </location>
</feature>
<dbReference type="EMBL" id="CP097511">
    <property type="protein sequence ID" value="URE42271.1"/>
    <property type="molecule type" value="Genomic_DNA"/>
</dbReference>
<protein>
    <submittedName>
        <fullName evidence="2">Uncharacterized protein</fullName>
    </submittedName>
</protein>
<evidence type="ECO:0000256" key="1">
    <source>
        <dbReference type="SAM" id="MobiDB-lite"/>
    </source>
</evidence>
<evidence type="ECO:0000313" key="3">
    <source>
        <dbReference type="Proteomes" id="UP001055439"/>
    </source>
</evidence>
<sequence length="128" mass="13555">VKRVSPLVVVNIENSLPRWPSFLASTTSRIASARLPAASCSRCLRGTIAAGTLTTIPLCPPFLLLDSGSPSAGIGADRSAAGTNLGLHRKGRRRRAAARRRRTSPRRTPSEKRAVTRSLAPDVSISAS</sequence>
<organism evidence="2 3">
    <name type="scientific">Musa troglodytarum</name>
    <name type="common">fe'i banana</name>
    <dbReference type="NCBI Taxonomy" id="320322"/>
    <lineage>
        <taxon>Eukaryota</taxon>
        <taxon>Viridiplantae</taxon>
        <taxon>Streptophyta</taxon>
        <taxon>Embryophyta</taxon>
        <taxon>Tracheophyta</taxon>
        <taxon>Spermatophyta</taxon>
        <taxon>Magnoliopsida</taxon>
        <taxon>Liliopsida</taxon>
        <taxon>Zingiberales</taxon>
        <taxon>Musaceae</taxon>
        <taxon>Musa</taxon>
    </lineage>
</organism>
<accession>A0A9E7HYX1</accession>
<dbReference type="OrthoDB" id="2498029at2759"/>
<reference evidence="2" key="1">
    <citation type="submission" date="2022-05" db="EMBL/GenBank/DDBJ databases">
        <title>The Musa troglodytarum L. genome provides insights into the mechanism of non-climacteric behaviour and enrichment of carotenoids.</title>
        <authorList>
            <person name="Wang J."/>
        </authorList>
    </citation>
    <scope>NUCLEOTIDE SEQUENCE</scope>
    <source>
        <tissue evidence="2">Leaf</tissue>
    </source>
</reference>
<gene>
    <name evidence="2" type="ORF">MUK42_15062</name>
</gene>
<feature type="region of interest" description="Disordered" evidence="1">
    <location>
        <begin position="75"/>
        <end position="128"/>
    </location>
</feature>
<dbReference type="Proteomes" id="UP001055439">
    <property type="component" value="Chromosome 9"/>
</dbReference>
<proteinExistence type="predicted"/>
<name>A0A9E7HYX1_9LILI</name>
<evidence type="ECO:0000313" key="2">
    <source>
        <dbReference type="EMBL" id="URE42271.1"/>
    </source>
</evidence>
<feature type="compositionally biased region" description="Basic residues" evidence="1">
    <location>
        <begin position="87"/>
        <end position="105"/>
    </location>
</feature>